<evidence type="ECO:0000256" key="6">
    <source>
        <dbReference type="SAM" id="MobiDB-lite"/>
    </source>
</evidence>
<evidence type="ECO:0000259" key="7">
    <source>
        <dbReference type="PROSITE" id="PS50071"/>
    </source>
</evidence>
<name>A0A0D7AMT1_9AGAR</name>
<accession>A0A0D7AMT1</accession>
<dbReference type="InterPro" id="IPR008422">
    <property type="entry name" value="KN_HD"/>
</dbReference>
<proteinExistence type="inferred from homology"/>
<feature type="compositionally biased region" description="Pro residues" evidence="6">
    <location>
        <begin position="277"/>
        <end position="301"/>
    </location>
</feature>
<comment type="subcellular location">
    <subcellularLocation>
        <location evidence="5">Nucleus</location>
    </subcellularLocation>
</comment>
<dbReference type="Gene3D" id="1.10.10.60">
    <property type="entry name" value="Homeodomain-like"/>
    <property type="match status" value="1"/>
</dbReference>
<feature type="compositionally biased region" description="Polar residues" evidence="6">
    <location>
        <begin position="147"/>
        <end position="164"/>
    </location>
</feature>
<dbReference type="GO" id="GO:0005634">
    <property type="term" value="C:nucleus"/>
    <property type="evidence" value="ECO:0007669"/>
    <property type="project" value="UniProtKB-SubCell"/>
</dbReference>
<gene>
    <name evidence="8" type="ORF">FISHEDRAFT_55275</name>
</gene>
<dbReference type="InterPro" id="IPR050224">
    <property type="entry name" value="TALE_homeobox"/>
</dbReference>
<dbReference type="GO" id="GO:0006355">
    <property type="term" value="P:regulation of DNA-templated transcription"/>
    <property type="evidence" value="ECO:0007669"/>
    <property type="project" value="InterPro"/>
</dbReference>
<feature type="compositionally biased region" description="Low complexity" evidence="6">
    <location>
        <begin position="367"/>
        <end position="379"/>
    </location>
</feature>
<evidence type="ECO:0000313" key="9">
    <source>
        <dbReference type="Proteomes" id="UP000054144"/>
    </source>
</evidence>
<evidence type="ECO:0000256" key="4">
    <source>
        <dbReference type="ARBA" id="ARBA00023242"/>
    </source>
</evidence>
<feature type="region of interest" description="Disordered" evidence="6">
    <location>
        <begin position="69"/>
        <end position="100"/>
    </location>
</feature>
<evidence type="ECO:0000256" key="3">
    <source>
        <dbReference type="ARBA" id="ARBA00023155"/>
    </source>
</evidence>
<feature type="region of interest" description="Disordered" evidence="6">
    <location>
        <begin position="206"/>
        <end position="244"/>
    </location>
</feature>
<feature type="domain" description="Homeobox" evidence="7">
    <location>
        <begin position="447"/>
        <end position="506"/>
    </location>
</feature>
<feature type="compositionally biased region" description="Basic and acidic residues" evidence="6">
    <location>
        <begin position="411"/>
        <end position="420"/>
    </location>
</feature>
<evidence type="ECO:0000256" key="2">
    <source>
        <dbReference type="ARBA" id="ARBA00023125"/>
    </source>
</evidence>
<dbReference type="PROSITE" id="PS50071">
    <property type="entry name" value="HOMEOBOX_2"/>
    <property type="match status" value="1"/>
</dbReference>
<dbReference type="InterPro" id="IPR001356">
    <property type="entry name" value="HD"/>
</dbReference>
<dbReference type="InterPro" id="IPR009057">
    <property type="entry name" value="Homeodomain-like_sf"/>
</dbReference>
<evidence type="ECO:0000313" key="8">
    <source>
        <dbReference type="EMBL" id="KIY53175.1"/>
    </source>
</evidence>
<dbReference type="PANTHER" id="PTHR11850">
    <property type="entry name" value="HOMEOBOX PROTEIN TRANSCRIPTION FACTORS"/>
    <property type="match status" value="1"/>
</dbReference>
<protein>
    <recommendedName>
        <fullName evidence="7">Homeobox domain-containing protein</fullName>
    </recommendedName>
</protein>
<dbReference type="SUPFAM" id="SSF46689">
    <property type="entry name" value="Homeodomain-like"/>
    <property type="match status" value="1"/>
</dbReference>
<feature type="region of interest" description="Disordered" evidence="6">
    <location>
        <begin position="121"/>
        <end position="183"/>
    </location>
</feature>
<feature type="DNA-binding region" description="Homeobox" evidence="5">
    <location>
        <begin position="449"/>
        <end position="507"/>
    </location>
</feature>
<dbReference type="Proteomes" id="UP000054144">
    <property type="component" value="Unassembled WGS sequence"/>
</dbReference>
<feature type="compositionally biased region" description="Polar residues" evidence="6">
    <location>
        <begin position="307"/>
        <end position="323"/>
    </location>
</feature>
<dbReference type="Pfam" id="PF05920">
    <property type="entry name" value="Homeobox_KN"/>
    <property type="match status" value="1"/>
</dbReference>
<organism evidence="8 9">
    <name type="scientific">Fistulina hepatica ATCC 64428</name>
    <dbReference type="NCBI Taxonomy" id="1128425"/>
    <lineage>
        <taxon>Eukaryota</taxon>
        <taxon>Fungi</taxon>
        <taxon>Dikarya</taxon>
        <taxon>Basidiomycota</taxon>
        <taxon>Agaricomycotina</taxon>
        <taxon>Agaricomycetes</taxon>
        <taxon>Agaricomycetidae</taxon>
        <taxon>Agaricales</taxon>
        <taxon>Fistulinaceae</taxon>
        <taxon>Fistulina</taxon>
    </lineage>
</organism>
<dbReference type="OrthoDB" id="10056939at2759"/>
<dbReference type="SMART" id="SM00389">
    <property type="entry name" value="HOX"/>
    <property type="match status" value="1"/>
</dbReference>
<sequence length="701" mass="74553">MSVVMMKAHSLSCDRMLAEETALSRKHGGCREPSGAVDVNEIRIRRGNTLPAPRPDFLKAIPEYRHHPRLPSFVASSPTTPPAAPGRANPQSSAVLSSAKPADVSISSSAAVSNDLTATHDEEATTAENNSPSEPPQIPLSVAGEPVQSTPPVTTVDAAQTNSHAPDEKQIEPQSNKPEYQYDLHPMPPRRFDTAGMPGTHILDFKEDGAGATGDNTTKKRALDAGGDQIAKKRPRVDTSAAQDSSWAFDHTDFAGSAYIAASPPLSGYATASAAPYHPPTQSPYPAPPQASAPHPYPSGPLPTLVQPYTPQKGYSSPHTLSSYPPAMQASYASHARSQTGYPPYDQRPVYAQSPASPSQPHGVTYSPTHSSSSRGASSGPTLVDSSGVSPASKSTSPTVAPRTGRSRGARKVEDIEARPPEGAGTLNGPTTMQNSDAKAVVVPVANPNLRKRGKLPPQTTELLRRWLFDHSEHPYPSESEKRELCAATNLSMSQVSNWMINARRRILVPAAQAQKARCGVAHNYAPMSASAGFPTSPYSVALTASYPPPPAGYMPPTMYSPSSAGVAYSPSPPYSPYPPQAIYASQPVPYPMSAATAYGPPPPSAGVAYSPHSPYTRGDPRYAGETYYRYATSSPMDDGRSLMVGAPGMKRLATVTRRVQNATLIRGNLLARRLDVNLGIVMRASLMLSRPRRQGAVCQY</sequence>
<comment type="similarity">
    <text evidence="1">Belongs to the TALE/M-ATYP homeobox family.</text>
</comment>
<dbReference type="GO" id="GO:0003677">
    <property type="term" value="F:DNA binding"/>
    <property type="evidence" value="ECO:0007669"/>
    <property type="project" value="UniProtKB-UniRule"/>
</dbReference>
<keyword evidence="9" id="KW-1185">Reference proteome</keyword>
<reference evidence="8 9" key="1">
    <citation type="journal article" date="2015" name="Fungal Genet. Biol.">
        <title>Evolution of novel wood decay mechanisms in Agaricales revealed by the genome sequences of Fistulina hepatica and Cylindrobasidium torrendii.</title>
        <authorList>
            <person name="Floudas D."/>
            <person name="Held B.W."/>
            <person name="Riley R."/>
            <person name="Nagy L.G."/>
            <person name="Koehler G."/>
            <person name="Ransdell A.S."/>
            <person name="Younus H."/>
            <person name="Chow J."/>
            <person name="Chiniquy J."/>
            <person name="Lipzen A."/>
            <person name="Tritt A."/>
            <person name="Sun H."/>
            <person name="Haridas S."/>
            <person name="LaButti K."/>
            <person name="Ohm R.A."/>
            <person name="Kues U."/>
            <person name="Blanchette R.A."/>
            <person name="Grigoriev I.V."/>
            <person name="Minto R.E."/>
            <person name="Hibbett D.S."/>
        </authorList>
    </citation>
    <scope>NUCLEOTIDE SEQUENCE [LARGE SCALE GENOMIC DNA]</scope>
    <source>
        <strain evidence="8 9">ATCC 64428</strain>
    </source>
</reference>
<feature type="region of interest" description="Disordered" evidence="6">
    <location>
        <begin position="269"/>
        <end position="436"/>
    </location>
</feature>
<dbReference type="EMBL" id="KN881627">
    <property type="protein sequence ID" value="KIY53175.1"/>
    <property type="molecule type" value="Genomic_DNA"/>
</dbReference>
<keyword evidence="3 5" id="KW-0371">Homeobox</keyword>
<dbReference type="AlphaFoldDB" id="A0A0D7AMT1"/>
<keyword evidence="2 5" id="KW-0238">DNA-binding</keyword>
<dbReference type="CDD" id="cd00086">
    <property type="entry name" value="homeodomain"/>
    <property type="match status" value="1"/>
</dbReference>
<evidence type="ECO:0000256" key="1">
    <source>
        <dbReference type="ARBA" id="ARBA00005800"/>
    </source>
</evidence>
<feature type="compositionally biased region" description="Polar residues" evidence="6">
    <location>
        <begin position="380"/>
        <end position="399"/>
    </location>
</feature>
<keyword evidence="4 5" id="KW-0539">Nucleus</keyword>
<evidence type="ECO:0000256" key="5">
    <source>
        <dbReference type="PROSITE-ProRule" id="PRU00108"/>
    </source>
</evidence>